<feature type="transmembrane region" description="Helical" evidence="2">
    <location>
        <begin position="234"/>
        <end position="257"/>
    </location>
</feature>
<evidence type="ECO:0000313" key="4">
    <source>
        <dbReference type="Proteomes" id="UP000050863"/>
    </source>
</evidence>
<organism evidence="3 4">
    <name type="scientific">Bradyrhizobium jicamae</name>
    <dbReference type="NCBI Taxonomy" id="280332"/>
    <lineage>
        <taxon>Bacteria</taxon>
        <taxon>Pseudomonadati</taxon>
        <taxon>Pseudomonadota</taxon>
        <taxon>Alphaproteobacteria</taxon>
        <taxon>Hyphomicrobiales</taxon>
        <taxon>Nitrobacteraceae</taxon>
        <taxon>Bradyrhizobium</taxon>
    </lineage>
</organism>
<protein>
    <submittedName>
        <fullName evidence="3">Uncharacterized protein</fullName>
    </submittedName>
</protein>
<feature type="compositionally biased region" description="Basic and acidic residues" evidence="1">
    <location>
        <begin position="348"/>
        <end position="368"/>
    </location>
</feature>
<feature type="compositionally biased region" description="Basic and acidic residues" evidence="1">
    <location>
        <begin position="310"/>
        <end position="339"/>
    </location>
</feature>
<feature type="region of interest" description="Disordered" evidence="1">
    <location>
        <begin position="263"/>
        <end position="382"/>
    </location>
</feature>
<keyword evidence="2" id="KW-1133">Transmembrane helix</keyword>
<accession>A0A0R3KLE1</accession>
<keyword evidence="4" id="KW-1185">Reference proteome</keyword>
<dbReference type="OrthoDB" id="8138583at2"/>
<proteinExistence type="predicted"/>
<evidence type="ECO:0000256" key="2">
    <source>
        <dbReference type="SAM" id="Phobius"/>
    </source>
</evidence>
<feature type="region of interest" description="Disordered" evidence="1">
    <location>
        <begin position="89"/>
        <end position="158"/>
    </location>
</feature>
<dbReference type="AlphaFoldDB" id="A0A0R3KLE1"/>
<evidence type="ECO:0000256" key="1">
    <source>
        <dbReference type="SAM" id="MobiDB-lite"/>
    </source>
</evidence>
<keyword evidence="2" id="KW-0812">Transmembrane</keyword>
<feature type="compositionally biased region" description="Polar residues" evidence="1">
    <location>
        <begin position="142"/>
        <end position="155"/>
    </location>
</feature>
<reference evidence="3 4" key="1">
    <citation type="submission" date="2014-03" db="EMBL/GenBank/DDBJ databases">
        <title>Bradyrhizobium valentinum sp. nov., isolated from effective nodules of Lupinus mariae-josephae, a lupine endemic of basic-lime soils in Eastern Spain.</title>
        <authorList>
            <person name="Duran D."/>
            <person name="Rey L."/>
            <person name="Navarro A."/>
            <person name="Busquets A."/>
            <person name="Imperial J."/>
            <person name="Ruiz-Argueso T."/>
        </authorList>
    </citation>
    <scope>NUCLEOTIDE SEQUENCE [LARGE SCALE GENOMIC DNA]</scope>
    <source>
        <strain evidence="3 4">PAC68</strain>
    </source>
</reference>
<feature type="compositionally biased region" description="Low complexity" evidence="1">
    <location>
        <begin position="93"/>
        <end position="115"/>
    </location>
</feature>
<sequence>MSYRSVKSVPAFVAGIVAATNLATMTDLRAQSAEQAAEASTQVAQAATDSCLSSPKGATPAGSHWYYRIDRTTKRQCWYLREESDKADDKFARAAPPASAPAPSSAAAEGPQPAARKSISDARAEWVSQPPRAEPVKADPRTTGTVLAENSQRGSMPNVLAPSPLSSMRWNDAPTAATVSTTPASLQVAAAATPATTQPPPAPAAEVQQPVVDQVTPAPAEPMTAAKPTASLQMLFLVIAAALALAGLIVSAMVRIGRMRARRAMRKKRRKMWDSARTRRAPQPSPQPMFQDEDARPRRPAVAVHNTHVPQERAARVPQERAARVSQERAARVPRERPRAPQSYAPQERVRAPQERRPAPQDRDREQQMTEMLARLARSAQT</sequence>
<evidence type="ECO:0000313" key="3">
    <source>
        <dbReference type="EMBL" id="KRQ95741.1"/>
    </source>
</evidence>
<dbReference type="RefSeq" id="WP_057840026.1">
    <property type="nucleotide sequence ID" value="NZ_LLXZ01000205.1"/>
</dbReference>
<dbReference type="Proteomes" id="UP000050863">
    <property type="component" value="Unassembled WGS sequence"/>
</dbReference>
<name>A0A0R3KLE1_9BRAD</name>
<gene>
    <name evidence="3" type="ORF">CQ12_03970</name>
</gene>
<dbReference type="EMBL" id="LLXZ01000205">
    <property type="protein sequence ID" value="KRQ95741.1"/>
    <property type="molecule type" value="Genomic_DNA"/>
</dbReference>
<comment type="caution">
    <text evidence="3">The sequence shown here is derived from an EMBL/GenBank/DDBJ whole genome shotgun (WGS) entry which is preliminary data.</text>
</comment>
<keyword evidence="2" id="KW-0472">Membrane</keyword>